<dbReference type="Gene3D" id="2.60.120.590">
    <property type="entry name" value="Alpha-ketoglutarate-dependent dioxygenase AlkB-like"/>
    <property type="match status" value="1"/>
</dbReference>
<evidence type="ECO:0000256" key="9">
    <source>
        <dbReference type="ARBA" id="ARBA00022953"/>
    </source>
</evidence>
<keyword evidence="2" id="KW-0696">RNA-directed RNA polymerase</keyword>
<organism evidence="17">
    <name type="scientific">Cherry twisted leaf associated virus</name>
    <dbReference type="NCBI Taxonomy" id="1424279"/>
    <lineage>
        <taxon>Viruses</taxon>
        <taxon>Riboviria</taxon>
        <taxon>Orthornavirae</taxon>
        <taxon>Kitrinoviricota</taxon>
        <taxon>Alsuviricetes</taxon>
        <taxon>Tymovirales</taxon>
        <taxon>Betaflexiviridae</taxon>
        <taxon>Quinvirinae</taxon>
        <taxon>Robigovirus</taxon>
        <taxon>Robigovirus tortifoliae</taxon>
    </lineage>
</organism>
<dbReference type="InterPro" id="IPR027450">
    <property type="entry name" value="AlkB-like"/>
</dbReference>
<dbReference type="InterPro" id="IPR027417">
    <property type="entry name" value="P-loop_NTPase"/>
</dbReference>
<protein>
    <submittedName>
        <fullName evidence="17">Replicase</fullName>
    </submittedName>
</protein>
<evidence type="ECO:0000256" key="4">
    <source>
        <dbReference type="ARBA" id="ARBA00022695"/>
    </source>
</evidence>
<keyword evidence="4" id="KW-0548">Nucleotidyltransferase</keyword>
<reference evidence="17" key="1">
    <citation type="journal article" date="2013" name="Phytopathology">
        <title>Viruses associated with rusty mottle and twisted leaf diseases of sweet cherry are distinct species.</title>
        <authorList>
            <person name="Villamor D.E."/>
            <person name="Eastwell K.C."/>
        </authorList>
    </citation>
    <scope>NUCLEOTIDE SEQUENCE</scope>
    <source>
        <strain evidence="17">8265</strain>
    </source>
</reference>
<evidence type="ECO:0000256" key="10">
    <source>
        <dbReference type="ARBA" id="ARBA00047984"/>
    </source>
</evidence>
<dbReference type="GO" id="GO:0006396">
    <property type="term" value="P:RNA processing"/>
    <property type="evidence" value="ECO:0007669"/>
    <property type="project" value="InterPro"/>
</dbReference>
<feature type="compositionally biased region" description="Basic and acidic residues" evidence="11">
    <location>
        <begin position="675"/>
        <end position="701"/>
    </location>
</feature>
<dbReference type="SUPFAM" id="SSF52540">
    <property type="entry name" value="P-loop containing nucleoside triphosphate hydrolases"/>
    <property type="match status" value="1"/>
</dbReference>
<dbReference type="PROSITE" id="PS51471">
    <property type="entry name" value="FE2OG_OXY"/>
    <property type="match status" value="1"/>
</dbReference>
<evidence type="ECO:0000256" key="3">
    <source>
        <dbReference type="ARBA" id="ARBA00022679"/>
    </source>
</evidence>
<dbReference type="GO" id="GO:0003723">
    <property type="term" value="F:RNA binding"/>
    <property type="evidence" value="ECO:0007669"/>
    <property type="project" value="InterPro"/>
</dbReference>
<comment type="similarity">
    <text evidence="1">Belongs to the potexviruses/carlaviruses RNA replication protein family.</text>
</comment>
<dbReference type="SUPFAM" id="SSF56672">
    <property type="entry name" value="DNA/RNA polymerases"/>
    <property type="match status" value="1"/>
</dbReference>
<dbReference type="GO" id="GO:0006351">
    <property type="term" value="P:DNA-templated transcription"/>
    <property type="evidence" value="ECO:0007669"/>
    <property type="project" value="InterPro"/>
</dbReference>
<evidence type="ECO:0000256" key="5">
    <source>
        <dbReference type="ARBA" id="ARBA00022741"/>
    </source>
</evidence>
<evidence type="ECO:0000259" key="15">
    <source>
        <dbReference type="PROSITE" id="PS51492"/>
    </source>
</evidence>
<evidence type="ECO:0000256" key="6">
    <source>
        <dbReference type="ARBA" id="ARBA00022801"/>
    </source>
</evidence>
<feature type="domain" description="Alphavirus-like MT" evidence="16">
    <location>
        <begin position="63"/>
        <end position="260"/>
    </location>
</feature>
<evidence type="ECO:0000259" key="12">
    <source>
        <dbReference type="PROSITE" id="PS50507"/>
    </source>
</evidence>
<dbReference type="GO" id="GO:0005524">
    <property type="term" value="F:ATP binding"/>
    <property type="evidence" value="ECO:0007669"/>
    <property type="project" value="UniProtKB-KW"/>
</dbReference>
<dbReference type="InterPro" id="IPR003323">
    <property type="entry name" value="OTU_dom"/>
</dbReference>
<feature type="domain" description="RdRp catalytic" evidence="12">
    <location>
        <begin position="1812"/>
        <end position="1919"/>
    </location>
</feature>
<dbReference type="CDD" id="cd23245">
    <property type="entry name" value="Betaflexiviridae_RdRp"/>
    <property type="match status" value="1"/>
</dbReference>
<evidence type="ECO:0000313" key="17">
    <source>
        <dbReference type="EMBL" id="AHJ80314.1"/>
    </source>
</evidence>
<dbReference type="GO" id="GO:0008174">
    <property type="term" value="F:mRNA methyltransferase activity"/>
    <property type="evidence" value="ECO:0007669"/>
    <property type="project" value="UniProtKB-UniRule"/>
</dbReference>
<keyword evidence="6" id="KW-0378">Hydrolase</keyword>
<keyword evidence="8" id="KW-0067">ATP-binding</keyword>
<dbReference type="Pfam" id="PF13532">
    <property type="entry name" value="2OG-FeII_Oxy_2"/>
    <property type="match status" value="1"/>
</dbReference>
<dbReference type="PROSITE" id="PS51743">
    <property type="entry name" value="ALPHAVIRUS_MT"/>
    <property type="match status" value="1"/>
</dbReference>
<dbReference type="PROSITE" id="PS51492">
    <property type="entry name" value="PEPTIDASE_C23"/>
    <property type="match status" value="1"/>
</dbReference>
<dbReference type="GO" id="GO:0003724">
    <property type="term" value="F:RNA helicase activity"/>
    <property type="evidence" value="ECO:0007669"/>
    <property type="project" value="UniProtKB-EC"/>
</dbReference>
<dbReference type="PROSITE" id="PS50802">
    <property type="entry name" value="OTU"/>
    <property type="match status" value="1"/>
</dbReference>
<dbReference type="InterPro" id="IPR027351">
    <property type="entry name" value="(+)RNA_virus_helicase_core_dom"/>
</dbReference>
<dbReference type="InterPro" id="IPR001788">
    <property type="entry name" value="RNA-dep_RNA_pol_alsuvir"/>
</dbReference>
<sequence length="2039" mass="231672">MALHTITPAESVLAQFSSEEASRIGASAISNFSKLEADHHNLFHYHLPAYAKKKLSERGFYLSPFAYETHSHPVSKTIESHLINIKLPNYITEDFLIVGIKENKLGVLRKEKKLRFLEAINRCVTSHDIQRYGPSFHFEKGRANWKTDFSEVNLSAGVQSLLPRILFDKGRVQDAQIFLYDELHYWSMKDIVDFLEISRAKTVIGSFVFPTEILAGSEKSLNPWAYDFKIQGDKLIYAPDGVWAESYEQPLAAGQILKYNKIITQQGVYSVQVRDSIFSHCLVIINRDCLLTEEFRVYSEFDAVSIRRLNYLGGNSDDIIPVRYEVILSVFKYIRTLKKPDLQSGMAKHRQLIDDPTGFEVRFIEDFVQFILENHERFNLIGQKFSNFLSSACIDMLPRYLQRFFKSFKGYSLGKFIEDIEPFNFTVKCRTYSRFSFKQSFIEEEEERGKTGDPIYAQLQRSGTFKSTEYPTSLFHASLSLFSNPHANLMRQLVLSFINTWVGKTEEDYYTSLLSLKKSLSQKGFKLFLLHDARYYSLIQLANQMNSFGFKATLKNEVAKRLRLGGSLRGLIRYDPVSENPSDKRDQRVHQHFLVAISELLNITSECPPSSVLTRTTGLQNELAKMRKGFVRDQVPIPKNLHGEEKDNEEKKECKSAEREKEIEKTDQGTSSFSGEEKQTRDDSQLSNDHEQLTHQEETIENKGVVVKHSSSETFISSIIKTGPFSDSSTIEFVRGLSFNDGHTHNGRKALFFSRGNFSYGFNSTIYKSSGWPSVFEDLYGARFNSCLVQKYEKSARLGLHKDDESCYDEDHEVMTINLFGTASLVFTSDDSNGLEKQDPSKFLEINLCHGEYLLMPSGFQKNFKHGVSHTSAGRISLTFRKQIRTMDGTILEKNENHGDSSEGKNNDGDHYYEEMNKCSISAAPDSIKCSLSVFPVKADGDCFWHAVSSIFGLDALELKGLVKERSLAEGSVDQAHMKDFLHEMEPKVYASNASVTATCFLMNIKLIIKLTESEHSGWVVVEPLASSTEKTSLGYLVLNQKVQHFDLAVPKEGCVIRAISEFLKQNPTKVLSVLSANCSKELLHELMSGLGIQEFFLEEIFKVFDICAEVSDGEKSRIINSKGSRSAKFTVEQDHFSFCPGVKASTNLGSFKAPSGSQTIPIEQYEAFLRSNANIVPFTPSLTAAKKLANSFLSGQTGVINSKIISGQYDWLADTNKLCFDERKIGAIVGTFGSGKSHNVVELLRHNLGYQNLVISPRRSLKEQFISMLDLVQARSKGKKASTEVATFEVALKKTGMLKKVRIFIDETQLLPPGYLDLICLIAGPDASILVMGDPAQSSYDSADDRMAFIGDKGCLDTLLENKRYVYLSESKRFRNPMFIGRLPCTFDQNRMTLEKEEYAVFNSFKDFKGDYLSPKIKTFLVSSFTEKTVVKANMGRNAMVYTFGESTGMNFDYVCILLTQDSMLVDERRWVVALSRAKINMSFVNLSGLSLSEFCTQMVGGVVHKFFTGTATFNDLRSLLPGDPIFSKKFQRLGSDEIDREARLAGDPWLKTKIFLGQREVKPTEEVMPEGSLPDIKVKVHCPVGSMGTTFAEIQSRLKVKEAREQRIGSIVTEQFAEVHKGRGKILTAAPDNFEAIYPRHRAGDTATFVMAARKRLKFSLPANEQQKFLSAIPYGDTMLKVFLNKVKLKPNFDYRLFEEARNDFEEKKLQKSMATLENHSGRSDPDWEVEKALIFMKSQLCTKFDNRFRDAKAGQTLACFHHNVLCRLAPYIRYIEKKVFNSLPKNLYIHSGKNFDDLRDWVIKSNFSGMCTESDYEAFDSSQDANILAFEVSLMNYLNLPRDLIEDYKHLKFNTHSKLGQFAVMRFTGEAGTFLFNTLANMVFTFMRYETNGRESICFAGDDMCANKLLRKRKEYEHVLERMTLKAKVQHTTEPTFCGWRLGPFGIIKRPQLVQERILIALEKGNFNECIDNYAIEVSYAYNLGERLISIMSEKELDAHYFCVRTFLQHKNLFSSNALEFFSESEGCKSPDRNFG</sequence>
<feature type="region of interest" description="Disordered" evidence="11">
    <location>
        <begin position="630"/>
        <end position="705"/>
    </location>
</feature>
<keyword evidence="9" id="KW-0693">Viral RNA replication</keyword>
<accession>W6JBD2</accession>
<dbReference type="InterPro" id="IPR008041">
    <property type="entry name" value="Peptidase_C23"/>
</dbReference>
<dbReference type="PROSITE" id="PS50507">
    <property type="entry name" value="RDRP_SSRNA_POS"/>
    <property type="match status" value="1"/>
</dbReference>
<dbReference type="InterPro" id="IPR005123">
    <property type="entry name" value="Oxoglu/Fe-dep_dioxygenase_dom"/>
</dbReference>
<evidence type="ECO:0000259" key="14">
    <source>
        <dbReference type="PROSITE" id="PS51471"/>
    </source>
</evidence>
<evidence type="ECO:0000256" key="7">
    <source>
        <dbReference type="ARBA" id="ARBA00022806"/>
    </source>
</evidence>
<keyword evidence="7" id="KW-0347">Helicase</keyword>
<dbReference type="SUPFAM" id="SSF51197">
    <property type="entry name" value="Clavaminate synthase-like"/>
    <property type="match status" value="1"/>
</dbReference>
<feature type="compositionally biased region" description="Basic and acidic residues" evidence="11">
    <location>
        <begin position="641"/>
        <end position="667"/>
    </location>
</feature>
<dbReference type="Pfam" id="PF05379">
    <property type="entry name" value="Peptidase_C23"/>
    <property type="match status" value="1"/>
</dbReference>
<keyword evidence="3" id="KW-0808">Transferase</keyword>
<evidence type="ECO:0000259" key="13">
    <source>
        <dbReference type="PROSITE" id="PS50802"/>
    </source>
</evidence>
<dbReference type="InterPro" id="IPR037151">
    <property type="entry name" value="AlkB-like_sf"/>
</dbReference>
<reference evidence="17" key="3">
    <citation type="submission" date="2014-02" db="EMBL/GenBank/DDBJ databases">
        <authorList>
            <person name="Villamor D.E.V."/>
            <person name="Susaimuthu J."/>
            <person name="Eastwell K.C."/>
        </authorList>
    </citation>
    <scope>NUCLEOTIDE SEQUENCE</scope>
    <source>
        <strain evidence="17">8265</strain>
    </source>
</reference>
<evidence type="ECO:0000256" key="1">
    <source>
        <dbReference type="ARBA" id="ARBA00008513"/>
    </source>
</evidence>
<dbReference type="Pfam" id="PF00978">
    <property type="entry name" value="RdRP_2"/>
    <property type="match status" value="1"/>
</dbReference>
<feature type="domain" description="OTU" evidence="13">
    <location>
        <begin position="932"/>
        <end position="1052"/>
    </location>
</feature>
<dbReference type="GO" id="GO:0003968">
    <property type="term" value="F:RNA-directed RNA polymerase activity"/>
    <property type="evidence" value="ECO:0007669"/>
    <property type="project" value="UniProtKB-KW"/>
</dbReference>
<dbReference type="InterPro" id="IPR043502">
    <property type="entry name" value="DNA/RNA_pol_sf"/>
</dbReference>
<comment type="catalytic activity">
    <reaction evidence="10">
        <text>ATP + H2O = ADP + phosphate + H(+)</text>
        <dbReference type="Rhea" id="RHEA:13065"/>
        <dbReference type="ChEBI" id="CHEBI:15377"/>
        <dbReference type="ChEBI" id="CHEBI:15378"/>
        <dbReference type="ChEBI" id="CHEBI:30616"/>
        <dbReference type="ChEBI" id="CHEBI:43474"/>
        <dbReference type="ChEBI" id="CHEBI:456216"/>
        <dbReference type="EC" id="3.6.4.13"/>
    </reaction>
</comment>
<evidence type="ECO:0000259" key="16">
    <source>
        <dbReference type="PROSITE" id="PS51743"/>
    </source>
</evidence>
<feature type="domain" description="Peptidase C23" evidence="15">
    <location>
        <begin position="1051"/>
        <end position="1141"/>
    </location>
</feature>
<dbReference type="EMBL" id="KF030878">
    <property type="protein sequence ID" value="AHJ80314.1"/>
    <property type="molecule type" value="Genomic_RNA"/>
</dbReference>
<reference evidence="17" key="2">
    <citation type="submission" date="2013-05" db="EMBL/GenBank/DDBJ databases">
        <authorList>
            <person name="Villamor D.V."/>
            <person name="Eastwell K.C."/>
        </authorList>
    </citation>
    <scope>NUCLEOTIDE SEQUENCE</scope>
    <source>
        <strain evidence="17">8265</strain>
    </source>
</reference>
<name>W6JBD2_9VIRU</name>
<dbReference type="Pfam" id="PF01443">
    <property type="entry name" value="Viral_helicase1"/>
    <property type="match status" value="1"/>
</dbReference>
<dbReference type="CDD" id="cd22792">
    <property type="entry name" value="OTU_RDRP-like"/>
    <property type="match status" value="1"/>
</dbReference>
<keyword evidence="5" id="KW-0547">Nucleotide-binding</keyword>
<dbReference type="Gene3D" id="3.40.50.300">
    <property type="entry name" value="P-loop containing nucleotide triphosphate hydrolases"/>
    <property type="match status" value="1"/>
</dbReference>
<dbReference type="Pfam" id="PF01660">
    <property type="entry name" value="Vmethyltransf"/>
    <property type="match status" value="1"/>
</dbReference>
<evidence type="ECO:0000256" key="2">
    <source>
        <dbReference type="ARBA" id="ARBA00022484"/>
    </source>
</evidence>
<evidence type="ECO:0000256" key="11">
    <source>
        <dbReference type="SAM" id="MobiDB-lite"/>
    </source>
</evidence>
<dbReference type="GO" id="GO:0016556">
    <property type="term" value="P:mRNA modification"/>
    <property type="evidence" value="ECO:0007669"/>
    <property type="project" value="InterPro"/>
</dbReference>
<dbReference type="GO" id="GO:0016817">
    <property type="term" value="F:hydrolase activity, acting on acid anhydrides"/>
    <property type="evidence" value="ECO:0007669"/>
    <property type="project" value="InterPro"/>
</dbReference>
<feature type="domain" description="Fe2OG dioxygenase" evidence="14">
    <location>
        <begin position="783"/>
        <end position="884"/>
    </location>
</feature>
<dbReference type="InterPro" id="IPR002588">
    <property type="entry name" value="Alphavirus-like_MT_dom"/>
</dbReference>
<dbReference type="InterPro" id="IPR007094">
    <property type="entry name" value="RNA-dir_pol_PSvirus"/>
</dbReference>
<evidence type="ECO:0000256" key="8">
    <source>
        <dbReference type="ARBA" id="ARBA00022840"/>
    </source>
</evidence>
<proteinExistence type="inferred from homology"/>
<dbReference type="GO" id="GO:0039694">
    <property type="term" value="P:viral RNA genome replication"/>
    <property type="evidence" value="ECO:0007669"/>
    <property type="project" value="InterPro"/>
</dbReference>